<dbReference type="Proteomes" id="UP001058682">
    <property type="component" value="Chromosome"/>
</dbReference>
<gene>
    <name evidence="2" type="ORF">E4N74_01475</name>
    <name evidence="1" type="ORF">E4N76_02130</name>
</gene>
<dbReference type="EMBL" id="CP038804">
    <property type="protein sequence ID" value="UTY32824.1"/>
    <property type="molecule type" value="Genomic_DNA"/>
</dbReference>
<dbReference type="Proteomes" id="UP001059401">
    <property type="component" value="Chromosome"/>
</dbReference>
<dbReference type="EMBL" id="CP038802">
    <property type="protein sequence ID" value="UTY27911.1"/>
    <property type="molecule type" value="Genomic_DNA"/>
</dbReference>
<dbReference type="AlphaFoldDB" id="A0AAE9SKL2"/>
<proteinExistence type="predicted"/>
<evidence type="ECO:0000313" key="3">
    <source>
        <dbReference type="Proteomes" id="UP001058682"/>
    </source>
</evidence>
<sequence>MKQINLRRAVNLTALVLAAGLLIGLTGCKPKVDPKYNYKVEHLQQNIADDNYTLYETETLSGKADETTSAAAKPYAGFTAQGFSQAAIKADGSTVVQIKYDRKTITLKLNLDGGTTTTPLTDGEDSTKLLTGKFGAKIPELTNLKKDPLIFDGWEPELPSTFPALPAETYKALWATKYRITVKGDERTVISENILTIDQGKTWNDIKAEATGKVSLTTEWNNEDNNGDYGIYEWRLGDENGIKLVDTYPIDKHMTVYAVTNYTRFNIKGKALETVNDKGYNGSKPKGKIIIPEGITGIRTDQYDTGYDGAFYNCTGITSISLPASLTYIGRRAFCGCTGLQTINLPASLKSIGREAFVDTNLESAVFEDPTGWRRYGYSGGYQDIVANDLRDPSKAAKYLCKYEGGYALFIWKKD</sequence>
<name>A0AAE9SKL2_9SPIR</name>
<dbReference type="SUPFAM" id="SSF52058">
    <property type="entry name" value="L domain-like"/>
    <property type="match status" value="1"/>
</dbReference>
<dbReference type="PROSITE" id="PS51257">
    <property type="entry name" value="PROKAR_LIPOPROTEIN"/>
    <property type="match status" value="1"/>
</dbReference>
<dbReference type="Gene3D" id="3.80.10.10">
    <property type="entry name" value="Ribonuclease Inhibitor"/>
    <property type="match status" value="1"/>
</dbReference>
<dbReference type="InterPro" id="IPR026906">
    <property type="entry name" value="LRR_5"/>
</dbReference>
<organism evidence="2 3">
    <name type="scientific">Treponema putidum</name>
    <dbReference type="NCBI Taxonomy" id="221027"/>
    <lineage>
        <taxon>Bacteria</taxon>
        <taxon>Pseudomonadati</taxon>
        <taxon>Spirochaetota</taxon>
        <taxon>Spirochaetia</taxon>
        <taxon>Spirochaetales</taxon>
        <taxon>Treponemataceae</taxon>
        <taxon>Treponema</taxon>
    </lineage>
</organism>
<dbReference type="Pfam" id="PF13306">
    <property type="entry name" value="LRR_5"/>
    <property type="match status" value="1"/>
</dbReference>
<evidence type="ECO:0000313" key="1">
    <source>
        <dbReference type="EMBL" id="UTY27911.1"/>
    </source>
</evidence>
<evidence type="ECO:0000313" key="4">
    <source>
        <dbReference type="Proteomes" id="UP001059401"/>
    </source>
</evidence>
<evidence type="ECO:0000313" key="2">
    <source>
        <dbReference type="EMBL" id="UTY32824.1"/>
    </source>
</evidence>
<dbReference type="InterPro" id="IPR032675">
    <property type="entry name" value="LRR_dom_sf"/>
</dbReference>
<reference evidence="2" key="1">
    <citation type="submission" date="2019-04" db="EMBL/GenBank/DDBJ databases">
        <title>Whole genome sequencing of oral phylogroup 2 treponemes.</title>
        <authorList>
            <person name="Chan Y."/>
            <person name="Zeng H.H."/>
            <person name="Yu X.L."/>
            <person name="Leung W.K."/>
            <person name="Watt R.M."/>
        </authorList>
    </citation>
    <scope>NUCLEOTIDE SEQUENCE</scope>
    <source>
        <strain evidence="2">OMZ 835</strain>
        <strain evidence="1">OMZ 847</strain>
    </source>
</reference>
<protein>
    <submittedName>
        <fullName evidence="2">Leucine-rich repeat domain-containing protein</fullName>
    </submittedName>
</protein>
<accession>A0AAE9SKL2</accession>
<keyword evidence="4" id="KW-1185">Reference proteome</keyword>
<dbReference type="RefSeq" id="WP_255805921.1">
    <property type="nucleotide sequence ID" value="NZ_CP038802.1"/>
</dbReference>